<dbReference type="GO" id="GO:0003677">
    <property type="term" value="F:DNA binding"/>
    <property type="evidence" value="ECO:0007669"/>
    <property type="project" value="UniProtKB-KW"/>
</dbReference>
<dbReference type="PROSITE" id="PS00397">
    <property type="entry name" value="RECOMBINASES_1"/>
    <property type="match status" value="1"/>
</dbReference>
<dbReference type="PROSITE" id="PS51736">
    <property type="entry name" value="RECOMBINASES_3"/>
    <property type="match status" value="1"/>
</dbReference>
<dbReference type="GO" id="GO:0015074">
    <property type="term" value="P:DNA integration"/>
    <property type="evidence" value="ECO:0007669"/>
    <property type="project" value="UniProtKB-KW"/>
</dbReference>
<evidence type="ECO:0000313" key="8">
    <source>
        <dbReference type="EMBL" id="SUO81861.1"/>
    </source>
</evidence>
<reference evidence="8 9" key="1">
    <citation type="submission" date="2018-06" db="EMBL/GenBank/DDBJ databases">
        <authorList>
            <consortium name="Pathogen Informatics"/>
            <person name="Doyle S."/>
        </authorList>
    </citation>
    <scope>NUCLEOTIDE SEQUENCE [LARGE SCALE GENOMIC DNA]</scope>
    <source>
        <strain evidence="8 9">NCTC7023</strain>
    </source>
</reference>
<dbReference type="RefSeq" id="WP_043029972.1">
    <property type="nucleotide sequence ID" value="NZ_JASCSR010000019.1"/>
</dbReference>
<dbReference type="Gene3D" id="3.40.50.1390">
    <property type="entry name" value="Resolvase, N-terminal catalytic domain"/>
    <property type="match status" value="1"/>
</dbReference>
<comment type="similarity">
    <text evidence="1">Belongs to the site-specific recombinase resolvase family.</text>
</comment>
<evidence type="ECO:0000313" key="9">
    <source>
        <dbReference type="Proteomes" id="UP000255476"/>
    </source>
</evidence>
<dbReference type="InterPro" id="IPR006119">
    <property type="entry name" value="Resolv_N"/>
</dbReference>
<dbReference type="PANTHER" id="PTHR30461">
    <property type="entry name" value="DNA-INVERTASE FROM LAMBDOID PROPHAGE"/>
    <property type="match status" value="1"/>
</dbReference>
<name>A0AAX2LGH7_STRSZ</name>
<evidence type="ECO:0000256" key="1">
    <source>
        <dbReference type="ARBA" id="ARBA00009913"/>
    </source>
</evidence>
<protein>
    <submittedName>
        <fullName evidence="8">Resolvase/integrase</fullName>
    </submittedName>
</protein>
<dbReference type="GO" id="GO:0000150">
    <property type="term" value="F:DNA strand exchange activity"/>
    <property type="evidence" value="ECO:0007669"/>
    <property type="project" value="InterPro"/>
</dbReference>
<accession>A0AAX2LGH7</accession>
<organism evidence="8 9">
    <name type="scientific">Streptococcus equi subsp. zooepidemicus</name>
    <dbReference type="NCBI Taxonomy" id="40041"/>
    <lineage>
        <taxon>Bacteria</taxon>
        <taxon>Bacillati</taxon>
        <taxon>Bacillota</taxon>
        <taxon>Bacilli</taxon>
        <taxon>Lactobacillales</taxon>
        <taxon>Streptococcaceae</taxon>
        <taxon>Streptococcus</taxon>
    </lineage>
</organism>
<gene>
    <name evidence="8" type="primary">bin3</name>
    <name evidence="8" type="ORF">NCTC7023_01215</name>
</gene>
<dbReference type="InterPro" id="IPR006118">
    <property type="entry name" value="Recombinase_CS"/>
</dbReference>
<keyword evidence="2" id="KW-0229">DNA integration</keyword>
<feature type="active site" description="O-(5'-phospho-DNA)-serine intermediate" evidence="5 6">
    <location>
        <position position="9"/>
    </location>
</feature>
<evidence type="ECO:0000259" key="7">
    <source>
        <dbReference type="PROSITE" id="PS51736"/>
    </source>
</evidence>
<dbReference type="AlphaFoldDB" id="A0AAX2LGH7"/>
<dbReference type="Proteomes" id="UP000255476">
    <property type="component" value="Unassembled WGS sequence"/>
</dbReference>
<dbReference type="EMBL" id="UHHT01000001">
    <property type="protein sequence ID" value="SUO81861.1"/>
    <property type="molecule type" value="Genomic_DNA"/>
</dbReference>
<dbReference type="SUPFAM" id="SSF53041">
    <property type="entry name" value="Resolvase-like"/>
    <property type="match status" value="1"/>
</dbReference>
<dbReference type="Pfam" id="PF00239">
    <property type="entry name" value="Resolvase"/>
    <property type="match status" value="1"/>
</dbReference>
<keyword evidence="4" id="KW-0233">DNA recombination</keyword>
<dbReference type="SMART" id="SM00857">
    <property type="entry name" value="Resolvase"/>
    <property type="match status" value="1"/>
</dbReference>
<feature type="domain" description="Resolvase/invertase-type recombinase catalytic" evidence="7">
    <location>
        <begin position="1"/>
        <end position="146"/>
    </location>
</feature>
<keyword evidence="3" id="KW-0238">DNA-binding</keyword>
<dbReference type="CDD" id="cd03768">
    <property type="entry name" value="SR_ResInv"/>
    <property type="match status" value="1"/>
</dbReference>
<sequence length="199" mass="23092">MKYGYIRVSSRDQNIERQLTPLLATGIKTKHIFIDKISGKTFHRENYQKMLQTLKEGDELYIKSIDRLGRNYDEILKEWNKLTKISKIDIIVLDFPLLDTRSRANDLTGKFIADIVLQILSYVAQVERENTHKRQKEGILEARKKGVKFGRPTKEIPSNFNQVANQWKMGKVSLRKAAALLKTNHTTVSKWLTLEGFKS</sequence>
<evidence type="ECO:0000256" key="2">
    <source>
        <dbReference type="ARBA" id="ARBA00022908"/>
    </source>
</evidence>
<comment type="caution">
    <text evidence="8">The sequence shown here is derived from an EMBL/GenBank/DDBJ whole genome shotgun (WGS) entry which is preliminary data.</text>
</comment>
<evidence type="ECO:0000256" key="3">
    <source>
        <dbReference type="ARBA" id="ARBA00023125"/>
    </source>
</evidence>
<dbReference type="InterPro" id="IPR050639">
    <property type="entry name" value="SSR_resolvase"/>
</dbReference>
<evidence type="ECO:0000256" key="4">
    <source>
        <dbReference type="ARBA" id="ARBA00023172"/>
    </source>
</evidence>
<dbReference type="InterPro" id="IPR036162">
    <property type="entry name" value="Resolvase-like_N_sf"/>
</dbReference>
<dbReference type="PANTHER" id="PTHR30461:SF26">
    <property type="entry name" value="RESOLVASE HOMOLOG YNEB"/>
    <property type="match status" value="1"/>
</dbReference>
<evidence type="ECO:0000256" key="6">
    <source>
        <dbReference type="PROSITE-ProRule" id="PRU10137"/>
    </source>
</evidence>
<proteinExistence type="inferred from homology"/>
<evidence type="ECO:0000256" key="5">
    <source>
        <dbReference type="PIRSR" id="PIRSR606118-50"/>
    </source>
</evidence>